<keyword evidence="3" id="KW-1185">Reference proteome</keyword>
<evidence type="ECO:0000256" key="1">
    <source>
        <dbReference type="SAM" id="MobiDB-lite"/>
    </source>
</evidence>
<accession>A0AAV0YFJ5</accession>
<organism evidence="2 3">
    <name type="scientific">Vicia faba</name>
    <name type="common">Broad bean</name>
    <name type="synonym">Faba vulgaris</name>
    <dbReference type="NCBI Taxonomy" id="3906"/>
    <lineage>
        <taxon>Eukaryota</taxon>
        <taxon>Viridiplantae</taxon>
        <taxon>Streptophyta</taxon>
        <taxon>Embryophyta</taxon>
        <taxon>Tracheophyta</taxon>
        <taxon>Spermatophyta</taxon>
        <taxon>Magnoliopsida</taxon>
        <taxon>eudicotyledons</taxon>
        <taxon>Gunneridae</taxon>
        <taxon>Pentapetalae</taxon>
        <taxon>rosids</taxon>
        <taxon>fabids</taxon>
        <taxon>Fabales</taxon>
        <taxon>Fabaceae</taxon>
        <taxon>Papilionoideae</taxon>
        <taxon>50 kb inversion clade</taxon>
        <taxon>NPAAA clade</taxon>
        <taxon>Hologalegina</taxon>
        <taxon>IRL clade</taxon>
        <taxon>Fabeae</taxon>
        <taxon>Vicia</taxon>
    </lineage>
</organism>
<evidence type="ECO:0000313" key="2">
    <source>
        <dbReference type="EMBL" id="CAI8584374.1"/>
    </source>
</evidence>
<feature type="compositionally biased region" description="Basic and acidic residues" evidence="1">
    <location>
        <begin position="79"/>
        <end position="98"/>
    </location>
</feature>
<gene>
    <name evidence="2" type="ORF">VFH_U071640</name>
</gene>
<feature type="region of interest" description="Disordered" evidence="1">
    <location>
        <begin position="77"/>
        <end position="111"/>
    </location>
</feature>
<dbReference type="Proteomes" id="UP001157006">
    <property type="component" value="Unassembled WGS sequence"/>
</dbReference>
<comment type="caution">
    <text evidence="2">The sequence shown here is derived from an EMBL/GenBank/DDBJ whole genome shotgun (WGS) entry which is preliminary data.</text>
</comment>
<dbReference type="AlphaFoldDB" id="A0AAV0YFJ5"/>
<dbReference type="EMBL" id="CATIWC010001702">
    <property type="protein sequence ID" value="CAI8584374.1"/>
    <property type="molecule type" value="Genomic_DNA"/>
</dbReference>
<evidence type="ECO:0000313" key="3">
    <source>
        <dbReference type="Proteomes" id="UP001157006"/>
    </source>
</evidence>
<reference evidence="2 3" key="1">
    <citation type="submission" date="2023-01" db="EMBL/GenBank/DDBJ databases">
        <authorList>
            <person name="Kreplak J."/>
        </authorList>
    </citation>
    <scope>NUCLEOTIDE SEQUENCE [LARGE SCALE GENOMIC DNA]</scope>
</reference>
<protein>
    <submittedName>
        <fullName evidence="2">Uncharacterized protein</fullName>
    </submittedName>
</protein>
<proteinExistence type="predicted"/>
<name>A0AAV0YFJ5_VICFA</name>
<sequence length="111" mass="12625">MPPLSKPRGKNGPLYMLAKRKPRQLKSLPLANLKGANSSPDVGVPKMSPRTNFMIQWSRFMILMNHLQKPTVNYWNHGDNVHSDQEKTNSFEEKGREDEPLEGDESLKVAP</sequence>